<reference evidence="2 3" key="1">
    <citation type="submission" date="2019-08" db="EMBL/GenBank/DDBJ databases">
        <title>Archangium and Cystobacter genomes.</title>
        <authorList>
            <person name="Chen I.-C.K."/>
            <person name="Wielgoss S."/>
        </authorList>
    </citation>
    <scope>NUCLEOTIDE SEQUENCE [LARGE SCALE GENOMIC DNA]</scope>
    <source>
        <strain evidence="2 3">Cbm 6</strain>
    </source>
</reference>
<protein>
    <submittedName>
        <fullName evidence="2">DUF2007 domain-containing protein</fullName>
    </submittedName>
</protein>
<name>A0ABY9X1K6_9BACT</name>
<evidence type="ECO:0000313" key="3">
    <source>
        <dbReference type="Proteomes" id="UP001611383"/>
    </source>
</evidence>
<feature type="region of interest" description="Disordered" evidence="1">
    <location>
        <begin position="116"/>
        <end position="147"/>
    </location>
</feature>
<feature type="compositionally biased region" description="Basic and acidic residues" evidence="1">
    <location>
        <begin position="116"/>
        <end position="130"/>
    </location>
</feature>
<evidence type="ECO:0000256" key="1">
    <source>
        <dbReference type="SAM" id="MobiDB-lite"/>
    </source>
</evidence>
<dbReference type="Proteomes" id="UP001611383">
    <property type="component" value="Chromosome"/>
</dbReference>
<gene>
    <name evidence="2" type="ORF">F0U60_37890</name>
</gene>
<evidence type="ECO:0000313" key="2">
    <source>
        <dbReference type="EMBL" id="WNG49253.1"/>
    </source>
</evidence>
<organism evidence="2 3">
    <name type="scientific">Archangium minus</name>
    <dbReference type="NCBI Taxonomy" id="83450"/>
    <lineage>
        <taxon>Bacteria</taxon>
        <taxon>Pseudomonadati</taxon>
        <taxon>Myxococcota</taxon>
        <taxon>Myxococcia</taxon>
        <taxon>Myxococcales</taxon>
        <taxon>Cystobacterineae</taxon>
        <taxon>Archangiaceae</taxon>
        <taxon>Archangium</taxon>
    </lineage>
</organism>
<dbReference type="RefSeq" id="WP_395806939.1">
    <property type="nucleotide sequence ID" value="NZ_CP043494.1"/>
</dbReference>
<sequence>MKYCMQCGSEYQDGVKECADCPGSTLVDAETMRQRNVAPPGEGDTRKFVRAATADDPFTAEDYARLLQLERIPVFIRPRRTGTVDVLTTGTLEPWWEIMVGEEFLERATQLLAREKAELDATAEEAARAAEEEERETEGSAPPSSSL</sequence>
<dbReference type="EMBL" id="CP043494">
    <property type="protein sequence ID" value="WNG49253.1"/>
    <property type="molecule type" value="Genomic_DNA"/>
</dbReference>
<accession>A0ABY9X1K6</accession>
<proteinExistence type="predicted"/>
<keyword evidence="3" id="KW-1185">Reference proteome</keyword>